<evidence type="ECO:0000313" key="6">
    <source>
        <dbReference type="Proteomes" id="UP000774750"/>
    </source>
</evidence>
<gene>
    <name evidence="4" type="primary">atpD</name>
    <name evidence="5" type="ORF">H6A12_07080</name>
</gene>
<dbReference type="Pfam" id="PF01813">
    <property type="entry name" value="ATP-synt_D"/>
    <property type="match status" value="1"/>
</dbReference>
<dbReference type="EMBL" id="JACJKY010000009">
    <property type="protein sequence ID" value="MBM6920911.1"/>
    <property type="molecule type" value="Genomic_DNA"/>
</dbReference>
<evidence type="ECO:0000313" key="5">
    <source>
        <dbReference type="EMBL" id="MBM6920911.1"/>
    </source>
</evidence>
<dbReference type="NCBIfam" id="TIGR00309">
    <property type="entry name" value="V_ATPase_subD"/>
    <property type="match status" value="1"/>
</dbReference>
<evidence type="ECO:0000256" key="2">
    <source>
        <dbReference type="ARBA" id="ARBA00022448"/>
    </source>
</evidence>
<sequence>MATTVFPTKGNLIATKKSLALAKLGYDLLDRKRNILIREMMLLVEQAKSLHGEIEKTYSDAYAALQRANITLGVIEELSQGTGIENGIHITYRSVMGVDIPQVSYSSTLKQSQYGLLSSNSQFDVAYMSFNRAKELTVVLAEVENSVYRLANAIKTTQRRANALKNINIPRFEETVRFITNALEEKEREEFSRLKVIRHTKDKQAAEAAQKS</sequence>
<keyword evidence="2 4" id="KW-0813">Transport</keyword>
<keyword evidence="3 4" id="KW-0406">Ion transport</keyword>
<keyword evidence="4" id="KW-0375">Hydrogen ion transport</keyword>
<dbReference type="GO" id="GO:0046933">
    <property type="term" value="F:proton-transporting ATP synthase activity, rotational mechanism"/>
    <property type="evidence" value="ECO:0007669"/>
    <property type="project" value="UniProtKB-UniRule"/>
</dbReference>
<dbReference type="Proteomes" id="UP000774750">
    <property type="component" value="Unassembled WGS sequence"/>
</dbReference>
<reference evidence="5" key="2">
    <citation type="journal article" date="2021" name="Sci. Rep.">
        <title>The distribution of antibiotic resistance genes in chicken gut microbiota commensals.</title>
        <authorList>
            <person name="Juricova H."/>
            <person name="Matiasovicova J."/>
            <person name="Kubasova T."/>
            <person name="Cejkova D."/>
            <person name="Rychlik I."/>
        </authorList>
    </citation>
    <scope>NUCLEOTIDE SEQUENCE</scope>
    <source>
        <strain evidence="5">An559</strain>
    </source>
</reference>
<dbReference type="AlphaFoldDB" id="A0A938X641"/>
<organism evidence="5 6">
    <name type="scientific">Merdimmobilis hominis</name>
    <dbReference type="NCBI Taxonomy" id="2897707"/>
    <lineage>
        <taxon>Bacteria</taxon>
        <taxon>Bacillati</taxon>
        <taxon>Bacillota</taxon>
        <taxon>Clostridia</taxon>
        <taxon>Eubacteriales</taxon>
        <taxon>Oscillospiraceae</taxon>
        <taxon>Merdimmobilis</taxon>
    </lineage>
</organism>
<dbReference type="PANTHER" id="PTHR11671">
    <property type="entry name" value="V-TYPE ATP SYNTHASE SUBUNIT D"/>
    <property type="match status" value="1"/>
</dbReference>
<comment type="similarity">
    <text evidence="1 4">Belongs to the V-ATPase D subunit family.</text>
</comment>
<accession>A0A938X641</accession>
<comment type="function">
    <text evidence="4">Produces ATP from ADP in the presence of a proton gradient across the membrane.</text>
</comment>
<name>A0A938X641_9FIRM</name>
<evidence type="ECO:0000256" key="4">
    <source>
        <dbReference type="HAMAP-Rule" id="MF_00271"/>
    </source>
</evidence>
<protein>
    <recommendedName>
        <fullName evidence="4">V-type ATP synthase subunit D</fullName>
    </recommendedName>
    <alternativeName>
        <fullName evidence="4">V-ATPase subunit D</fullName>
    </alternativeName>
</protein>
<comment type="caution">
    <text evidence="5">The sequence shown here is derived from an EMBL/GenBank/DDBJ whole genome shotgun (WGS) entry which is preliminary data.</text>
</comment>
<dbReference type="GO" id="GO:0042777">
    <property type="term" value="P:proton motive force-driven plasma membrane ATP synthesis"/>
    <property type="evidence" value="ECO:0007669"/>
    <property type="project" value="UniProtKB-UniRule"/>
</dbReference>
<dbReference type="GO" id="GO:0005524">
    <property type="term" value="F:ATP binding"/>
    <property type="evidence" value="ECO:0007669"/>
    <property type="project" value="UniProtKB-UniRule"/>
</dbReference>
<dbReference type="RefSeq" id="WP_204446336.1">
    <property type="nucleotide sequence ID" value="NZ_JACJKY010000009.1"/>
</dbReference>
<evidence type="ECO:0000256" key="3">
    <source>
        <dbReference type="ARBA" id="ARBA00023065"/>
    </source>
</evidence>
<evidence type="ECO:0000256" key="1">
    <source>
        <dbReference type="ARBA" id="ARBA00005850"/>
    </source>
</evidence>
<dbReference type="Gene3D" id="1.10.287.3240">
    <property type="match status" value="1"/>
</dbReference>
<dbReference type="HAMAP" id="MF_00271">
    <property type="entry name" value="ATP_synth_D_arch"/>
    <property type="match status" value="1"/>
</dbReference>
<keyword evidence="6" id="KW-1185">Reference proteome</keyword>
<dbReference type="InterPro" id="IPR002699">
    <property type="entry name" value="V_ATPase_D"/>
</dbReference>
<proteinExistence type="inferred from homology"/>
<reference evidence="5" key="1">
    <citation type="submission" date="2020-08" db="EMBL/GenBank/DDBJ databases">
        <authorList>
            <person name="Cejkova D."/>
            <person name="Kubasova T."/>
            <person name="Jahodarova E."/>
            <person name="Rychlik I."/>
        </authorList>
    </citation>
    <scope>NUCLEOTIDE SEQUENCE</scope>
    <source>
        <strain evidence="5">An559</strain>
    </source>
</reference>
<dbReference type="GO" id="GO:0046961">
    <property type="term" value="F:proton-transporting ATPase activity, rotational mechanism"/>
    <property type="evidence" value="ECO:0007669"/>
    <property type="project" value="InterPro"/>
</dbReference>
<keyword evidence="4" id="KW-0066">ATP synthesis</keyword>